<feature type="domain" description="EF-hand" evidence="7">
    <location>
        <begin position="464"/>
        <end position="499"/>
    </location>
</feature>
<dbReference type="GO" id="GO:0001518">
    <property type="term" value="C:voltage-gated sodium channel complex"/>
    <property type="evidence" value="ECO:0007669"/>
    <property type="project" value="TreeGrafter"/>
</dbReference>
<dbReference type="SUPFAM" id="SSF81324">
    <property type="entry name" value="Voltage-gated potassium channels"/>
    <property type="match status" value="1"/>
</dbReference>
<evidence type="ECO:0000313" key="11">
    <source>
        <dbReference type="Proteomes" id="UP001152797"/>
    </source>
</evidence>
<dbReference type="InterPro" id="IPR043203">
    <property type="entry name" value="VGCC_Ca_Na"/>
</dbReference>
<dbReference type="InterPro" id="IPR002048">
    <property type="entry name" value="EF_hand_dom"/>
</dbReference>
<dbReference type="EMBL" id="CAMXCT030000412">
    <property type="protein sequence ID" value="CAL4765755.1"/>
    <property type="molecule type" value="Genomic_DNA"/>
</dbReference>
<dbReference type="Pfam" id="PF00520">
    <property type="entry name" value="Ion_trans"/>
    <property type="match status" value="1"/>
</dbReference>
<evidence type="ECO:0000313" key="8">
    <source>
        <dbReference type="EMBL" id="CAI3978443.1"/>
    </source>
</evidence>
<dbReference type="CDD" id="cd00051">
    <property type="entry name" value="EFh"/>
    <property type="match status" value="1"/>
</dbReference>
<dbReference type="GO" id="GO:0005509">
    <property type="term" value="F:calcium ion binding"/>
    <property type="evidence" value="ECO:0007669"/>
    <property type="project" value="InterPro"/>
</dbReference>
<feature type="compositionally biased region" description="Polar residues" evidence="5">
    <location>
        <begin position="137"/>
        <end position="149"/>
    </location>
</feature>
<keyword evidence="11" id="KW-1185">Reference proteome</keyword>
<sequence>MEELRLVVQTERKELQRLFLAHRFAVEASLQRLADAELRVERCQCEEIVSADKELTLATVSGLPRAEFGSLSTATLQPCVLESSDPAPENPFKDIQEVNESKKKRVSTASANSGHSVVSAHSDVQSAALFTFEEEGTVQSSPPASNADSGTVPVERGQSLRKVTNNAVDIFLQEPPLQGWERWKKCLKASIDYVAAILVLLNSIVLLMELEFKGNAIGAKMGLSSGPSLDEIQPVFQGLDRFFVFIFLAELLIRITVEQRDFVKEWTNFLDAALVILGLVDFGFSLQVSDGDVVPKDIVLLRLMRALKSLRAIRMMRSFRLFRGLRLLVKACQCFLPSLCWAMVLLGVFMTMGALIMGNLLQSFLTDETANFEDREWIWMRYGTAYRATYTLYEITFAGNWPTNARPVLEKVSHLFVIFFVLYVTVIAFAVIRVISAVFLKDTLDAAQNDAEHLVVDRLRKKAEYVEKLERIFRAIDDSGDGIITEARMNEILSNDKIAAYFQTLDLDVHEGAALFHLLDNGDGEVTLDEFIDGIMRCKGPARAIDQVAMHADLKQLDLKLARLARHLRDSDVIQSKTLSGKERRREREKESRNSVSGRSAHLRAFRPDVTTEPRPRK</sequence>
<dbReference type="Gene3D" id="1.20.120.350">
    <property type="entry name" value="Voltage-gated potassium channels. Chain C"/>
    <property type="match status" value="1"/>
</dbReference>
<evidence type="ECO:0000256" key="5">
    <source>
        <dbReference type="SAM" id="MobiDB-lite"/>
    </source>
</evidence>
<comment type="caution">
    <text evidence="8">The sequence shown here is derived from an EMBL/GenBank/DDBJ whole genome shotgun (WGS) entry which is preliminary data.</text>
</comment>
<keyword evidence="4 6" id="KW-0472">Membrane</keyword>
<evidence type="ECO:0000256" key="1">
    <source>
        <dbReference type="ARBA" id="ARBA00004141"/>
    </source>
</evidence>
<keyword evidence="2 6" id="KW-0812">Transmembrane</keyword>
<dbReference type="InterPro" id="IPR005821">
    <property type="entry name" value="Ion_trans_dom"/>
</dbReference>
<dbReference type="EMBL" id="CAMXCT020000412">
    <property type="protein sequence ID" value="CAL1131818.1"/>
    <property type="molecule type" value="Genomic_DNA"/>
</dbReference>
<dbReference type="PANTHER" id="PTHR10037">
    <property type="entry name" value="VOLTAGE-GATED CATION CHANNEL CALCIUM AND SODIUM"/>
    <property type="match status" value="1"/>
</dbReference>
<feature type="region of interest" description="Disordered" evidence="5">
    <location>
        <begin position="135"/>
        <end position="154"/>
    </location>
</feature>
<dbReference type="PROSITE" id="PS50222">
    <property type="entry name" value="EF_HAND_2"/>
    <property type="match status" value="1"/>
</dbReference>
<feature type="compositionally biased region" description="Basic and acidic residues" evidence="5">
    <location>
        <begin position="606"/>
        <end position="618"/>
    </location>
</feature>
<dbReference type="OrthoDB" id="417400at2759"/>
<dbReference type="AlphaFoldDB" id="A0A9P1BU32"/>
<dbReference type="Gene3D" id="1.10.238.10">
    <property type="entry name" value="EF-hand"/>
    <property type="match status" value="1"/>
</dbReference>
<evidence type="ECO:0000256" key="3">
    <source>
        <dbReference type="ARBA" id="ARBA00022989"/>
    </source>
</evidence>
<keyword evidence="3 6" id="KW-1133">Transmembrane helix</keyword>
<comment type="subcellular location">
    <subcellularLocation>
        <location evidence="1">Membrane</location>
        <topology evidence="1">Multi-pass membrane protein</topology>
    </subcellularLocation>
</comment>
<evidence type="ECO:0000256" key="2">
    <source>
        <dbReference type="ARBA" id="ARBA00022692"/>
    </source>
</evidence>
<dbReference type="PANTHER" id="PTHR10037:SF62">
    <property type="entry name" value="SODIUM CHANNEL PROTEIN 60E"/>
    <property type="match status" value="1"/>
</dbReference>
<dbReference type="GO" id="GO:0005248">
    <property type="term" value="F:voltage-gated sodium channel activity"/>
    <property type="evidence" value="ECO:0007669"/>
    <property type="project" value="TreeGrafter"/>
</dbReference>
<accession>A0A9P1BU32</accession>
<dbReference type="Proteomes" id="UP001152797">
    <property type="component" value="Unassembled WGS sequence"/>
</dbReference>
<dbReference type="SUPFAM" id="SSF47473">
    <property type="entry name" value="EF-hand"/>
    <property type="match status" value="1"/>
</dbReference>
<feature type="transmembrane region" description="Helical" evidence="6">
    <location>
        <begin position="415"/>
        <end position="440"/>
    </location>
</feature>
<reference evidence="8" key="1">
    <citation type="submission" date="2022-10" db="EMBL/GenBank/DDBJ databases">
        <authorList>
            <person name="Chen Y."/>
            <person name="Dougan E. K."/>
            <person name="Chan C."/>
            <person name="Rhodes N."/>
            <person name="Thang M."/>
        </authorList>
    </citation>
    <scope>NUCLEOTIDE SEQUENCE</scope>
</reference>
<organism evidence="8">
    <name type="scientific">Cladocopium goreaui</name>
    <dbReference type="NCBI Taxonomy" id="2562237"/>
    <lineage>
        <taxon>Eukaryota</taxon>
        <taxon>Sar</taxon>
        <taxon>Alveolata</taxon>
        <taxon>Dinophyceae</taxon>
        <taxon>Suessiales</taxon>
        <taxon>Symbiodiniaceae</taxon>
        <taxon>Cladocopium</taxon>
    </lineage>
</organism>
<feature type="transmembrane region" description="Helical" evidence="6">
    <location>
        <begin position="334"/>
        <end position="357"/>
    </location>
</feature>
<name>A0A9P1BU32_9DINO</name>
<dbReference type="EMBL" id="CAMXCT010000412">
    <property type="protein sequence ID" value="CAI3978443.1"/>
    <property type="molecule type" value="Genomic_DNA"/>
</dbReference>
<evidence type="ECO:0000313" key="10">
    <source>
        <dbReference type="EMBL" id="CAL4765755.1"/>
    </source>
</evidence>
<feature type="compositionally biased region" description="Basic and acidic residues" evidence="5">
    <location>
        <begin position="580"/>
        <end position="593"/>
    </location>
</feature>
<evidence type="ECO:0000256" key="6">
    <source>
        <dbReference type="SAM" id="Phobius"/>
    </source>
</evidence>
<evidence type="ECO:0000313" key="9">
    <source>
        <dbReference type="EMBL" id="CAL1131818.1"/>
    </source>
</evidence>
<gene>
    <name evidence="8" type="ORF">C1SCF055_LOCUS6495</name>
</gene>
<dbReference type="InterPro" id="IPR027359">
    <property type="entry name" value="Volt_channel_dom_sf"/>
</dbReference>
<protein>
    <submittedName>
        <fullName evidence="10">Voltage-dependent T-type calcium channel subunit alpha-1I</fullName>
    </submittedName>
</protein>
<reference evidence="9" key="2">
    <citation type="submission" date="2024-04" db="EMBL/GenBank/DDBJ databases">
        <authorList>
            <person name="Chen Y."/>
            <person name="Shah S."/>
            <person name="Dougan E. K."/>
            <person name="Thang M."/>
            <person name="Chan C."/>
        </authorList>
    </citation>
    <scope>NUCLEOTIDE SEQUENCE [LARGE SCALE GENOMIC DNA]</scope>
</reference>
<dbReference type="Gene3D" id="1.10.287.70">
    <property type="match status" value="1"/>
</dbReference>
<evidence type="ECO:0000256" key="4">
    <source>
        <dbReference type="ARBA" id="ARBA00023136"/>
    </source>
</evidence>
<feature type="region of interest" description="Disordered" evidence="5">
    <location>
        <begin position="575"/>
        <end position="618"/>
    </location>
</feature>
<proteinExistence type="predicted"/>
<dbReference type="InterPro" id="IPR011992">
    <property type="entry name" value="EF-hand-dom_pair"/>
</dbReference>
<evidence type="ECO:0000259" key="7">
    <source>
        <dbReference type="PROSITE" id="PS50222"/>
    </source>
</evidence>